<comment type="caution">
    <text evidence="1">The sequence shown here is derived from an EMBL/GenBank/DDBJ whole genome shotgun (WGS) entry which is preliminary data.</text>
</comment>
<dbReference type="RefSeq" id="WP_311834889.1">
    <property type="nucleotide sequence ID" value="NZ_JARQBJ010000001.1"/>
</dbReference>
<gene>
    <name evidence="1" type="ORF">P7H43_01485</name>
</gene>
<evidence type="ECO:0000313" key="1">
    <source>
        <dbReference type="EMBL" id="MDT2809163.1"/>
    </source>
</evidence>
<dbReference type="EMBL" id="JARQBJ010000001">
    <property type="protein sequence ID" value="MDT2809163.1"/>
    <property type="molecule type" value="Genomic_DNA"/>
</dbReference>
<dbReference type="Proteomes" id="UP001256711">
    <property type="component" value="Unassembled WGS sequence"/>
</dbReference>
<evidence type="ECO:0000313" key="2">
    <source>
        <dbReference type="Proteomes" id="UP001256711"/>
    </source>
</evidence>
<sequence>MKIIQADDIRRFDHWTTLIYSEPGKGKTSMVLSLTGRTIVFSSDGMYHVLENQKDVTVLEMDPKKPIDELGDFYRYLVKNRDSIDNIVFDNLSTFQKIWLNARAVDTKSGLPELKDYGVLDRVLFDFIASLKSLKKNVLLLAHEKKEEITMESGRTYNQFMPDVRNLNAIMGIVPLVGRLVIVKNPDTEKQERTIVLQPTQSTRAKDQLIGNMQTIKQMDLLPKLQNKNEEEN</sequence>
<protein>
    <submittedName>
        <fullName evidence="1">AAA family ATPase</fullName>
    </submittedName>
</protein>
<dbReference type="Pfam" id="PF13479">
    <property type="entry name" value="AAA_24"/>
    <property type="match status" value="1"/>
</dbReference>
<dbReference type="AlphaFoldDB" id="A0AAW8TS85"/>
<dbReference type="NCBIfam" id="TIGR01618">
    <property type="entry name" value="phage_P_loop"/>
    <property type="match status" value="1"/>
</dbReference>
<organism evidence="1 2">
    <name type="scientific">Enterococcus asini</name>
    <dbReference type="NCBI Taxonomy" id="57732"/>
    <lineage>
        <taxon>Bacteria</taxon>
        <taxon>Bacillati</taxon>
        <taxon>Bacillota</taxon>
        <taxon>Bacilli</taxon>
        <taxon>Lactobacillales</taxon>
        <taxon>Enterococcaceae</taxon>
        <taxon>Enterococcus</taxon>
    </lineage>
</organism>
<dbReference type="InterPro" id="IPR006505">
    <property type="entry name" value="Phage_nucleotide-bp"/>
</dbReference>
<accession>A0AAW8TS85</accession>
<name>A0AAW8TS85_9ENTE</name>
<proteinExistence type="predicted"/>
<reference evidence="1" key="1">
    <citation type="submission" date="2023-03" db="EMBL/GenBank/DDBJ databases">
        <authorList>
            <person name="Shen W."/>
            <person name="Cai J."/>
        </authorList>
    </citation>
    <scope>NUCLEOTIDE SEQUENCE</scope>
    <source>
        <strain evidence="1">B226-2</strain>
    </source>
</reference>